<dbReference type="Pfam" id="PF15501">
    <property type="entry name" value="MDM1"/>
    <property type="match status" value="1"/>
</dbReference>
<dbReference type="PANTHER" id="PTHR32078">
    <property type="entry name" value="NUCLEAR PROTEIN MDM1"/>
    <property type="match status" value="1"/>
</dbReference>
<proteinExistence type="inferred from homology"/>
<dbReference type="GO" id="GO:0005634">
    <property type="term" value="C:nucleus"/>
    <property type="evidence" value="ECO:0007669"/>
    <property type="project" value="UniProtKB-SubCell"/>
</dbReference>
<dbReference type="EMBL" id="CALSGD010000473">
    <property type="protein sequence ID" value="CAH6778644.1"/>
    <property type="molecule type" value="Genomic_DNA"/>
</dbReference>
<feature type="region of interest" description="Disordered" evidence="10">
    <location>
        <begin position="79"/>
        <end position="157"/>
    </location>
</feature>
<evidence type="ECO:0000256" key="6">
    <source>
        <dbReference type="ARBA" id="ARBA00022701"/>
    </source>
</evidence>
<evidence type="ECO:0000256" key="8">
    <source>
        <dbReference type="ARBA" id="ARBA00023242"/>
    </source>
</evidence>
<protein>
    <recommendedName>
        <fullName evidence="4">Nuclear protein MDM1</fullName>
    </recommendedName>
</protein>
<sequence length="245" mass="27513">MPVRFKGLSEYQRNFLWKKSYLSESYNPSVGRKYSWAGLRSDQLGITKEPSFISKRRVPYHDPQISKSLEWNGAITENDMVVPPEPQTLQTPKPQETEQKEDANQERTLSLEASRVPKRTRSHSADSRVEGASDAAEKHQDVTRNHAPDHEEVGLEASSKPLAESVDPRVGLIISILLHPVLRFFLVTAFLSGISGLDASRLLEVTNNGSILNTLYLVLVVLRRACPGRTVLLWILFSRDLAPEA</sequence>
<keyword evidence="6" id="KW-0493">Microtubule</keyword>
<comment type="subcellular location">
    <subcellularLocation>
        <location evidence="1">Cytoplasm</location>
        <location evidence="1">Cytoskeleton</location>
        <location evidence="1">Microtubule organizing center</location>
        <location evidence="1">Centrosome</location>
        <location evidence="1">Centriole</location>
    </subcellularLocation>
    <subcellularLocation>
        <location evidence="2">Nucleus</location>
    </subcellularLocation>
</comment>
<evidence type="ECO:0000313" key="12">
    <source>
        <dbReference type="Proteomes" id="UP001152836"/>
    </source>
</evidence>
<evidence type="ECO:0000256" key="9">
    <source>
        <dbReference type="ARBA" id="ARBA00045771"/>
    </source>
</evidence>
<dbReference type="GO" id="GO:0005874">
    <property type="term" value="C:microtubule"/>
    <property type="evidence" value="ECO:0007669"/>
    <property type="project" value="UniProtKB-KW"/>
</dbReference>
<name>A0AAU9YUA2_PHORO</name>
<accession>A0AAU9YUA2</accession>
<dbReference type="Proteomes" id="UP001152836">
    <property type="component" value="Unassembled WGS sequence"/>
</dbReference>
<feature type="compositionally biased region" description="Basic and acidic residues" evidence="10">
    <location>
        <begin position="123"/>
        <end position="153"/>
    </location>
</feature>
<dbReference type="AlphaFoldDB" id="A0AAU9YUA2"/>
<organism evidence="11 12">
    <name type="scientific">Phodopus roborovskii</name>
    <name type="common">Roborovski's desert hamster</name>
    <name type="synonym">Cricetulus roborovskii</name>
    <dbReference type="NCBI Taxonomy" id="109678"/>
    <lineage>
        <taxon>Eukaryota</taxon>
        <taxon>Metazoa</taxon>
        <taxon>Chordata</taxon>
        <taxon>Craniata</taxon>
        <taxon>Vertebrata</taxon>
        <taxon>Euteleostomi</taxon>
        <taxon>Mammalia</taxon>
        <taxon>Eutheria</taxon>
        <taxon>Euarchontoglires</taxon>
        <taxon>Glires</taxon>
        <taxon>Rodentia</taxon>
        <taxon>Myomorpha</taxon>
        <taxon>Muroidea</taxon>
        <taxon>Cricetidae</taxon>
        <taxon>Cricetinae</taxon>
        <taxon>Phodopus</taxon>
    </lineage>
</organism>
<evidence type="ECO:0000256" key="2">
    <source>
        <dbReference type="ARBA" id="ARBA00004123"/>
    </source>
</evidence>
<dbReference type="InterPro" id="IPR029136">
    <property type="entry name" value="MDM1"/>
</dbReference>
<feature type="compositionally biased region" description="Basic and acidic residues" evidence="10">
    <location>
        <begin position="95"/>
        <end position="105"/>
    </location>
</feature>
<reference evidence="11" key="1">
    <citation type="submission" date="2022-06" db="EMBL/GenBank/DDBJ databases">
        <authorList>
            <person name="Andreotti S."/>
            <person name="Wyler E."/>
        </authorList>
    </citation>
    <scope>NUCLEOTIDE SEQUENCE</scope>
</reference>
<dbReference type="GO" id="GO:0046600">
    <property type="term" value="P:negative regulation of centriole replication"/>
    <property type="evidence" value="ECO:0007669"/>
    <property type="project" value="InterPro"/>
</dbReference>
<comment type="caution">
    <text evidence="11">The sequence shown here is derived from an EMBL/GenBank/DDBJ whole genome shotgun (WGS) entry which is preliminary data.</text>
</comment>
<comment type="function">
    <text evidence="9">Microtubule-binding protein that negatively regulates centriole duplication. Binds to and stabilizes microtubules.</text>
</comment>
<evidence type="ECO:0000256" key="4">
    <source>
        <dbReference type="ARBA" id="ARBA00013508"/>
    </source>
</evidence>
<evidence type="ECO:0000256" key="7">
    <source>
        <dbReference type="ARBA" id="ARBA00023212"/>
    </source>
</evidence>
<dbReference type="PANTHER" id="PTHR32078:SF1">
    <property type="entry name" value="NUCLEAR PROTEIN MDM1"/>
    <property type="match status" value="1"/>
</dbReference>
<dbReference type="GO" id="GO:0005814">
    <property type="term" value="C:centriole"/>
    <property type="evidence" value="ECO:0007669"/>
    <property type="project" value="UniProtKB-SubCell"/>
</dbReference>
<gene>
    <name evidence="11" type="primary">Mdm1</name>
    <name evidence="11" type="ORF">PHOROB_LOCUS2359</name>
</gene>
<keyword evidence="7" id="KW-0206">Cytoskeleton</keyword>
<dbReference type="GO" id="GO:0060041">
    <property type="term" value="P:retina development in camera-type eye"/>
    <property type="evidence" value="ECO:0007669"/>
    <property type="project" value="TreeGrafter"/>
</dbReference>
<evidence type="ECO:0000256" key="1">
    <source>
        <dbReference type="ARBA" id="ARBA00004114"/>
    </source>
</evidence>
<keyword evidence="8" id="KW-0539">Nucleus</keyword>
<evidence type="ECO:0000313" key="11">
    <source>
        <dbReference type="EMBL" id="CAH6778644.1"/>
    </source>
</evidence>
<dbReference type="GO" id="GO:0008017">
    <property type="term" value="F:microtubule binding"/>
    <property type="evidence" value="ECO:0007669"/>
    <property type="project" value="InterPro"/>
</dbReference>
<keyword evidence="5" id="KW-0963">Cytoplasm</keyword>
<evidence type="ECO:0000256" key="10">
    <source>
        <dbReference type="SAM" id="MobiDB-lite"/>
    </source>
</evidence>
<evidence type="ECO:0000256" key="3">
    <source>
        <dbReference type="ARBA" id="ARBA00010494"/>
    </source>
</evidence>
<evidence type="ECO:0000256" key="5">
    <source>
        <dbReference type="ARBA" id="ARBA00022490"/>
    </source>
</evidence>
<comment type="similarity">
    <text evidence="3">Belongs to the MDM1 family.</text>
</comment>
<keyword evidence="12" id="KW-1185">Reference proteome</keyword>